<feature type="compositionally biased region" description="Polar residues" evidence="1">
    <location>
        <begin position="101"/>
        <end position="115"/>
    </location>
</feature>
<dbReference type="AlphaFoldDB" id="A0A9Q0EIQ4"/>
<feature type="compositionally biased region" description="Basic residues" evidence="1">
    <location>
        <begin position="194"/>
        <end position="205"/>
    </location>
</feature>
<accession>A0A9Q0EIQ4</accession>
<feature type="compositionally biased region" description="Polar residues" evidence="1">
    <location>
        <begin position="167"/>
        <end position="176"/>
    </location>
</feature>
<evidence type="ECO:0000256" key="1">
    <source>
        <dbReference type="SAM" id="MobiDB-lite"/>
    </source>
</evidence>
<keyword evidence="3" id="KW-1185">Reference proteome</keyword>
<name>A0A9Q0EIQ4_9TELE</name>
<feature type="compositionally biased region" description="Polar residues" evidence="1">
    <location>
        <begin position="247"/>
        <end position="261"/>
    </location>
</feature>
<feature type="region of interest" description="Disordered" evidence="1">
    <location>
        <begin position="235"/>
        <end position="294"/>
    </location>
</feature>
<feature type="non-terminal residue" evidence="2">
    <location>
        <position position="294"/>
    </location>
</feature>
<evidence type="ECO:0000313" key="2">
    <source>
        <dbReference type="EMBL" id="KAJ3606333.1"/>
    </source>
</evidence>
<comment type="caution">
    <text evidence="2">The sequence shown here is derived from an EMBL/GenBank/DDBJ whole genome shotgun (WGS) entry which is preliminary data.</text>
</comment>
<dbReference type="Proteomes" id="UP001148018">
    <property type="component" value="Unassembled WGS sequence"/>
</dbReference>
<reference evidence="2" key="1">
    <citation type="submission" date="2022-07" db="EMBL/GenBank/DDBJ databases">
        <title>Chromosome-level genome of Muraenolepis orangiensis.</title>
        <authorList>
            <person name="Kim J."/>
        </authorList>
    </citation>
    <scope>NUCLEOTIDE SEQUENCE</scope>
    <source>
        <strain evidence="2">KU_S4_2022</strain>
        <tissue evidence="2">Muscle</tissue>
    </source>
</reference>
<proteinExistence type="predicted"/>
<organism evidence="2 3">
    <name type="scientific">Muraenolepis orangiensis</name>
    <name type="common">Patagonian moray cod</name>
    <dbReference type="NCBI Taxonomy" id="630683"/>
    <lineage>
        <taxon>Eukaryota</taxon>
        <taxon>Metazoa</taxon>
        <taxon>Chordata</taxon>
        <taxon>Craniata</taxon>
        <taxon>Vertebrata</taxon>
        <taxon>Euteleostomi</taxon>
        <taxon>Actinopterygii</taxon>
        <taxon>Neopterygii</taxon>
        <taxon>Teleostei</taxon>
        <taxon>Neoteleostei</taxon>
        <taxon>Acanthomorphata</taxon>
        <taxon>Zeiogadaria</taxon>
        <taxon>Gadariae</taxon>
        <taxon>Gadiformes</taxon>
        <taxon>Muraenolepidoidei</taxon>
        <taxon>Muraenolepididae</taxon>
        <taxon>Muraenolepis</taxon>
    </lineage>
</organism>
<feature type="region of interest" description="Disordered" evidence="1">
    <location>
        <begin position="101"/>
        <end position="205"/>
    </location>
</feature>
<sequence>DEEKRRMMGRDGRPPAAASSTPTLRRKNRSGRQRERRVTFLMEENEDAPEGDCHMRGSEDVLMELEVVMGRVIFSSTDWMSEEHRGGSRRVPLYLTLDESTSRLGDQRPGPQTIQEHAMDTSRSRVMAPHCSPTTSSRGGPEVTLPILSHRSPSPSGHRGEDDSEVQQEGTRSATDSAHPLMNEGSESDSAVTNRHKGPVQAHTHKNQTAVAHLGEDGANMAFVLSSDEALQRQDESWQREVGESLLLSSRPQQRHSTQDSSAHRGDDAIQANIPNPAGSQTLPLVSSVCGVSA</sequence>
<protein>
    <submittedName>
        <fullName evidence="2">Uncharacterized protein</fullName>
    </submittedName>
</protein>
<evidence type="ECO:0000313" key="3">
    <source>
        <dbReference type="Proteomes" id="UP001148018"/>
    </source>
</evidence>
<feature type="region of interest" description="Disordered" evidence="1">
    <location>
        <begin position="1"/>
        <end position="37"/>
    </location>
</feature>
<dbReference type="EMBL" id="JANIIK010000042">
    <property type="protein sequence ID" value="KAJ3606333.1"/>
    <property type="molecule type" value="Genomic_DNA"/>
</dbReference>
<gene>
    <name evidence="2" type="ORF">NHX12_025854</name>
</gene>
<feature type="compositionally biased region" description="Basic and acidic residues" evidence="1">
    <location>
        <begin position="1"/>
        <end position="13"/>
    </location>
</feature>